<evidence type="ECO:0000256" key="10">
    <source>
        <dbReference type="ARBA" id="ARBA00034923"/>
    </source>
</evidence>
<dbReference type="Pfam" id="PF21196">
    <property type="entry name" value="PcrA_UvrD_tudor"/>
    <property type="match status" value="1"/>
</dbReference>
<organism evidence="15 16">
    <name type="scientific">Lysobacter arseniciresistens ZS79</name>
    <dbReference type="NCBI Taxonomy" id="913325"/>
    <lineage>
        <taxon>Bacteria</taxon>
        <taxon>Pseudomonadati</taxon>
        <taxon>Pseudomonadota</taxon>
        <taxon>Gammaproteobacteria</taxon>
        <taxon>Lysobacterales</taxon>
        <taxon>Lysobacteraceae</taxon>
        <taxon>Novilysobacter</taxon>
    </lineage>
</organism>
<comment type="catalytic activity">
    <reaction evidence="11">
        <text>ATP + H2O = ADP + phosphate + H(+)</text>
        <dbReference type="Rhea" id="RHEA:13065"/>
        <dbReference type="ChEBI" id="CHEBI:15377"/>
        <dbReference type="ChEBI" id="CHEBI:15378"/>
        <dbReference type="ChEBI" id="CHEBI:30616"/>
        <dbReference type="ChEBI" id="CHEBI:43474"/>
        <dbReference type="ChEBI" id="CHEBI:456216"/>
        <dbReference type="EC" id="5.6.2.4"/>
    </reaction>
</comment>
<keyword evidence="2 12" id="KW-0547">Nucleotide-binding</keyword>
<evidence type="ECO:0000259" key="13">
    <source>
        <dbReference type="PROSITE" id="PS51198"/>
    </source>
</evidence>
<dbReference type="Gene3D" id="3.40.50.300">
    <property type="entry name" value="P-loop containing nucleotide triphosphate hydrolases"/>
    <property type="match status" value="2"/>
</dbReference>
<dbReference type="NCBIfam" id="NF008743">
    <property type="entry name" value="PRK11773.1"/>
    <property type="match status" value="1"/>
</dbReference>
<keyword evidence="3 12" id="KW-0378">Hydrolase</keyword>
<evidence type="ECO:0000313" key="16">
    <source>
        <dbReference type="Proteomes" id="UP000029989"/>
    </source>
</evidence>
<dbReference type="NCBIfam" id="TIGR01075">
    <property type="entry name" value="uvrD"/>
    <property type="match status" value="1"/>
</dbReference>
<sequence>MDVSHLLDALNPAQREAVSAPPGHYLVLAGAGSGKTRVLTHRIAWLHEVFGVPTHGILAVTFTNKAAAEMRQRVDAQLGGGTRGMWIGTFHGLAHRLLRLHWQEAKLPEGFQVLDSDDQLRLVKRVVQALELDDSRFPPRQIAWWINAQKDEGRRPEHLQPDPNDQWADVMQRCYAAYQERCERAGLVDFAELLLRAHELLRDNPALLAHYRHRFGEILVDEFQDTNAIQYAFVRVLAGDSGKVFVVGDDDQSIYGWRGAKVENVQRFLRDFDGARTIRLEQNYRSSANILDAANAVIAHNPDRLGKKLWTDSGSGEPVDLYAAYNEIDEARFVVERLRQWVRDGGSHGEVAILYRSNAQSRAFEEALLSEQVPYRVYGGQRFFERAEIKDTLAYLRLVANRSDDAAFERAVNTPTRGIGERTLDEVRRRARADGAPLWVAARWLANEPVLAARARNALAGFIELVDSLEAELAPMPLPEKIDHVLARSGLREHYARESKGQLDSRTDNLDELVSVASRFSRSDEEDAEAMPELVAFLSYASLEAGEGQAQAGEDGVQLMTLHSAKGLEFPLVFLAGLEEGLFPNNRSIEESGRLEEERRLAYVGITRAREKLVLSYAEARRIHGQEMYGIPSRFLREIPPVLLHEVRPKLQVSRPMAGAAPKRNFGHAPIEQPALPLGANVRHAKFGTGVVTDFEGSGAHARVQVNFDEAGSKWLVLAYANLQPG</sequence>
<comment type="similarity">
    <text evidence="1">Belongs to the helicase family. UvrD subfamily.</text>
</comment>
<dbReference type="Proteomes" id="UP000029989">
    <property type="component" value="Unassembled WGS sequence"/>
</dbReference>
<evidence type="ECO:0000256" key="7">
    <source>
        <dbReference type="ARBA" id="ARBA00023235"/>
    </source>
</evidence>
<dbReference type="SUPFAM" id="SSF52540">
    <property type="entry name" value="P-loop containing nucleoside triphosphate hydrolases"/>
    <property type="match status" value="1"/>
</dbReference>
<dbReference type="GO" id="GO:0006260">
    <property type="term" value="P:DNA replication"/>
    <property type="evidence" value="ECO:0007669"/>
    <property type="project" value="InterPro"/>
</dbReference>
<dbReference type="STRING" id="913325.N799_06910"/>
<dbReference type="InterPro" id="IPR000212">
    <property type="entry name" value="DNA_helicase_UvrD/REP"/>
</dbReference>
<evidence type="ECO:0000313" key="15">
    <source>
        <dbReference type="EMBL" id="KGM54911.1"/>
    </source>
</evidence>
<dbReference type="Gene3D" id="1.10.486.10">
    <property type="entry name" value="PCRA, domain 4"/>
    <property type="match status" value="1"/>
</dbReference>
<protein>
    <recommendedName>
        <fullName evidence="9">DNA 3'-5' helicase</fullName>
        <ecNumber evidence="9">5.6.2.4</ecNumber>
    </recommendedName>
    <alternativeName>
        <fullName evidence="10">DNA 3'-5' helicase II</fullName>
    </alternativeName>
</protein>
<evidence type="ECO:0000256" key="4">
    <source>
        <dbReference type="ARBA" id="ARBA00022806"/>
    </source>
</evidence>
<dbReference type="Pfam" id="PF00580">
    <property type="entry name" value="UvrD-helicase"/>
    <property type="match status" value="1"/>
</dbReference>
<dbReference type="eggNOG" id="COG0210">
    <property type="taxonomic scope" value="Bacteria"/>
</dbReference>
<evidence type="ECO:0000259" key="14">
    <source>
        <dbReference type="PROSITE" id="PS51217"/>
    </source>
</evidence>
<dbReference type="GO" id="GO:0009314">
    <property type="term" value="P:response to radiation"/>
    <property type="evidence" value="ECO:0007669"/>
    <property type="project" value="UniProtKB-ARBA"/>
</dbReference>
<dbReference type="RefSeq" id="WP_036212068.1">
    <property type="nucleotide sequence ID" value="NZ_AVPT01000022.1"/>
</dbReference>
<dbReference type="EMBL" id="AVPT01000022">
    <property type="protein sequence ID" value="KGM54911.1"/>
    <property type="molecule type" value="Genomic_DNA"/>
</dbReference>
<reference evidence="15 16" key="1">
    <citation type="journal article" date="2015" name="Stand. Genomic Sci.">
        <title>Genomic information of the arsenic-resistant bacterium Lysobacter arseniciresistens type strain ZS79(T) and comparison of Lysobacter draft genomes.</title>
        <authorList>
            <person name="Liu L."/>
            <person name="Zhang S."/>
            <person name="Luo M."/>
            <person name="Wang G."/>
        </authorList>
    </citation>
    <scope>NUCLEOTIDE SEQUENCE [LARGE SCALE GENOMIC DNA]</scope>
    <source>
        <strain evidence="15 16">ZS79</strain>
    </source>
</reference>
<dbReference type="InterPro" id="IPR014017">
    <property type="entry name" value="DNA_helicase_UvrD-like_C"/>
</dbReference>
<evidence type="ECO:0000256" key="2">
    <source>
        <dbReference type="ARBA" id="ARBA00022741"/>
    </source>
</evidence>
<proteinExistence type="inferred from homology"/>
<dbReference type="EC" id="5.6.2.4" evidence="9"/>
<evidence type="ECO:0000256" key="9">
    <source>
        <dbReference type="ARBA" id="ARBA00034808"/>
    </source>
</evidence>
<dbReference type="PROSITE" id="PS51217">
    <property type="entry name" value="UVRD_HELICASE_CTER"/>
    <property type="match status" value="1"/>
</dbReference>
<name>A0A0A0EVI1_9GAMM</name>
<dbReference type="AlphaFoldDB" id="A0A0A0EVI1"/>
<dbReference type="GO" id="GO:0000725">
    <property type="term" value="P:recombinational repair"/>
    <property type="evidence" value="ECO:0007669"/>
    <property type="project" value="TreeGrafter"/>
</dbReference>
<dbReference type="PANTHER" id="PTHR11070:SF2">
    <property type="entry name" value="ATP-DEPENDENT DNA HELICASE SRS2"/>
    <property type="match status" value="1"/>
</dbReference>
<dbReference type="OrthoDB" id="9806690at2"/>
<dbReference type="GO" id="GO:0005829">
    <property type="term" value="C:cytosol"/>
    <property type="evidence" value="ECO:0007669"/>
    <property type="project" value="TreeGrafter"/>
</dbReference>
<dbReference type="Pfam" id="PF13361">
    <property type="entry name" value="UvrD_C"/>
    <property type="match status" value="2"/>
</dbReference>
<dbReference type="GO" id="GO:0005524">
    <property type="term" value="F:ATP binding"/>
    <property type="evidence" value="ECO:0007669"/>
    <property type="project" value="UniProtKB-UniRule"/>
</dbReference>
<evidence type="ECO:0000256" key="12">
    <source>
        <dbReference type="PROSITE-ProRule" id="PRU00560"/>
    </source>
</evidence>
<gene>
    <name evidence="15" type="primary">uvrD</name>
    <name evidence="15" type="ORF">N799_06910</name>
</gene>
<feature type="domain" description="UvrD-like helicase ATP-binding" evidence="13">
    <location>
        <begin position="8"/>
        <end position="287"/>
    </location>
</feature>
<dbReference type="GO" id="GO:0043138">
    <property type="term" value="F:3'-5' DNA helicase activity"/>
    <property type="evidence" value="ECO:0007669"/>
    <property type="project" value="UniProtKB-EC"/>
</dbReference>
<evidence type="ECO:0000256" key="8">
    <source>
        <dbReference type="ARBA" id="ARBA00034617"/>
    </source>
</evidence>
<evidence type="ECO:0000256" key="6">
    <source>
        <dbReference type="ARBA" id="ARBA00023125"/>
    </source>
</evidence>
<dbReference type="InterPro" id="IPR005753">
    <property type="entry name" value="DNA_helicase_ATP-dep_UvrD"/>
</dbReference>
<comment type="caution">
    <text evidence="15">The sequence shown here is derived from an EMBL/GenBank/DDBJ whole genome shotgun (WGS) entry which is preliminary data.</text>
</comment>
<evidence type="ECO:0000256" key="5">
    <source>
        <dbReference type="ARBA" id="ARBA00022840"/>
    </source>
</evidence>
<dbReference type="GO" id="GO:0016887">
    <property type="term" value="F:ATP hydrolysis activity"/>
    <property type="evidence" value="ECO:0007669"/>
    <property type="project" value="RHEA"/>
</dbReference>
<dbReference type="GO" id="GO:0003677">
    <property type="term" value="F:DNA binding"/>
    <property type="evidence" value="ECO:0007669"/>
    <property type="project" value="UniProtKB-KW"/>
</dbReference>
<dbReference type="PANTHER" id="PTHR11070">
    <property type="entry name" value="UVRD / RECB / PCRA DNA HELICASE FAMILY MEMBER"/>
    <property type="match status" value="1"/>
</dbReference>
<keyword evidence="4 12" id="KW-0347">Helicase</keyword>
<evidence type="ECO:0000256" key="11">
    <source>
        <dbReference type="ARBA" id="ARBA00048988"/>
    </source>
</evidence>
<dbReference type="Gene3D" id="1.10.10.160">
    <property type="match status" value="1"/>
</dbReference>
<keyword evidence="7" id="KW-0413">Isomerase</keyword>
<accession>A0A0A0EVI1</accession>
<dbReference type="PROSITE" id="PS51198">
    <property type="entry name" value="UVRD_HELICASE_ATP_BIND"/>
    <property type="match status" value="1"/>
</dbReference>
<dbReference type="GO" id="GO:0033202">
    <property type="term" value="C:DNA helicase complex"/>
    <property type="evidence" value="ECO:0007669"/>
    <property type="project" value="TreeGrafter"/>
</dbReference>
<dbReference type="InterPro" id="IPR013986">
    <property type="entry name" value="DExx_box_DNA_helicase_dom_sf"/>
</dbReference>
<dbReference type="CDD" id="cd18807">
    <property type="entry name" value="SF1_C_UvrD"/>
    <property type="match status" value="1"/>
</dbReference>
<comment type="catalytic activity">
    <reaction evidence="8">
        <text>Couples ATP hydrolysis with the unwinding of duplex DNA by translocating in the 3'-5' direction.</text>
        <dbReference type="EC" id="5.6.2.4"/>
    </reaction>
</comment>
<dbReference type="FunFam" id="1.10.10.160:FF:000001">
    <property type="entry name" value="ATP-dependent DNA helicase"/>
    <property type="match status" value="1"/>
</dbReference>
<dbReference type="CDD" id="cd17932">
    <property type="entry name" value="DEXQc_UvrD"/>
    <property type="match status" value="1"/>
</dbReference>
<evidence type="ECO:0000256" key="1">
    <source>
        <dbReference type="ARBA" id="ARBA00009922"/>
    </source>
</evidence>
<dbReference type="InterPro" id="IPR027417">
    <property type="entry name" value="P-loop_NTPase"/>
</dbReference>
<feature type="binding site" evidence="12">
    <location>
        <begin position="29"/>
        <end position="36"/>
    </location>
    <ligand>
        <name>ATP</name>
        <dbReference type="ChEBI" id="CHEBI:30616"/>
    </ligand>
</feature>
<keyword evidence="5 12" id="KW-0067">ATP-binding</keyword>
<feature type="domain" description="UvrD-like helicase C-terminal" evidence="14">
    <location>
        <begin position="288"/>
        <end position="567"/>
    </location>
</feature>
<keyword evidence="16" id="KW-1185">Reference proteome</keyword>
<dbReference type="InterPro" id="IPR014016">
    <property type="entry name" value="UvrD-like_ATP-bd"/>
</dbReference>
<evidence type="ECO:0000256" key="3">
    <source>
        <dbReference type="ARBA" id="ARBA00022801"/>
    </source>
</evidence>
<keyword evidence="6" id="KW-0238">DNA-binding</keyword>